<protein>
    <submittedName>
        <fullName evidence="2">Uncharacterized protein</fullName>
    </submittedName>
</protein>
<name>A0AAV4QFN4_9ARAC</name>
<sequence length="91" mass="10193">MHSKSRHVSNNAARAIQTAETWGKREKEKKRKNGVLQCEGTHFPFIKSPIPGVPRPGVINVPLTILRNHLPALQRLAVFKDHLFSPATHPS</sequence>
<feature type="region of interest" description="Disordered" evidence="1">
    <location>
        <begin position="1"/>
        <end position="34"/>
    </location>
</feature>
<gene>
    <name evidence="2" type="ORF">CDAR_93341</name>
</gene>
<keyword evidence="3" id="KW-1185">Reference proteome</keyword>
<organism evidence="2 3">
    <name type="scientific">Caerostris darwini</name>
    <dbReference type="NCBI Taxonomy" id="1538125"/>
    <lineage>
        <taxon>Eukaryota</taxon>
        <taxon>Metazoa</taxon>
        <taxon>Ecdysozoa</taxon>
        <taxon>Arthropoda</taxon>
        <taxon>Chelicerata</taxon>
        <taxon>Arachnida</taxon>
        <taxon>Araneae</taxon>
        <taxon>Araneomorphae</taxon>
        <taxon>Entelegynae</taxon>
        <taxon>Araneoidea</taxon>
        <taxon>Araneidae</taxon>
        <taxon>Caerostris</taxon>
    </lineage>
</organism>
<proteinExistence type="predicted"/>
<reference evidence="2 3" key="1">
    <citation type="submission" date="2021-06" db="EMBL/GenBank/DDBJ databases">
        <title>Caerostris darwini draft genome.</title>
        <authorList>
            <person name="Kono N."/>
            <person name="Arakawa K."/>
        </authorList>
    </citation>
    <scope>NUCLEOTIDE SEQUENCE [LARGE SCALE GENOMIC DNA]</scope>
</reference>
<accession>A0AAV4QFN4</accession>
<evidence type="ECO:0000313" key="3">
    <source>
        <dbReference type="Proteomes" id="UP001054837"/>
    </source>
</evidence>
<dbReference type="EMBL" id="BPLQ01004374">
    <property type="protein sequence ID" value="GIY07634.1"/>
    <property type="molecule type" value="Genomic_DNA"/>
</dbReference>
<dbReference type="Proteomes" id="UP001054837">
    <property type="component" value="Unassembled WGS sequence"/>
</dbReference>
<dbReference type="AlphaFoldDB" id="A0AAV4QFN4"/>
<evidence type="ECO:0000313" key="2">
    <source>
        <dbReference type="EMBL" id="GIY07634.1"/>
    </source>
</evidence>
<evidence type="ECO:0000256" key="1">
    <source>
        <dbReference type="SAM" id="MobiDB-lite"/>
    </source>
</evidence>
<comment type="caution">
    <text evidence="2">The sequence shown here is derived from an EMBL/GenBank/DDBJ whole genome shotgun (WGS) entry which is preliminary data.</text>
</comment>